<evidence type="ECO:0000256" key="1">
    <source>
        <dbReference type="ARBA" id="ARBA00022801"/>
    </source>
</evidence>
<feature type="coiled-coil region" evidence="2">
    <location>
        <begin position="390"/>
        <end position="485"/>
    </location>
</feature>
<dbReference type="Proteomes" id="UP000199513">
    <property type="component" value="Unassembled WGS sequence"/>
</dbReference>
<dbReference type="Gene3D" id="2.60.40.2380">
    <property type="match status" value="1"/>
</dbReference>
<keyword evidence="1" id="KW-0378">Hydrolase</keyword>
<evidence type="ECO:0000313" key="5">
    <source>
        <dbReference type="EMBL" id="SFE84745.1"/>
    </source>
</evidence>
<dbReference type="EMBL" id="FONY01000008">
    <property type="protein sequence ID" value="SFE84745.1"/>
    <property type="molecule type" value="Genomic_DNA"/>
</dbReference>
<feature type="transmembrane region" description="Helical" evidence="3">
    <location>
        <begin position="308"/>
        <end position="329"/>
    </location>
</feature>
<keyword evidence="6" id="KW-1185">Reference proteome</keyword>
<dbReference type="OrthoDB" id="9806995at2"/>
<reference evidence="5 6" key="1">
    <citation type="submission" date="2016-10" db="EMBL/GenBank/DDBJ databases">
        <authorList>
            <person name="de Groot N.N."/>
        </authorList>
    </citation>
    <scope>NUCLEOTIDE SEQUENCE [LARGE SCALE GENOMIC DNA]</scope>
    <source>
        <strain>GEY</strain>
        <strain evidence="6">DSM 9560</strain>
    </source>
</reference>
<dbReference type="Pfam" id="PF07695">
    <property type="entry name" value="7TMR-DISM_7TM"/>
    <property type="match status" value="1"/>
</dbReference>
<dbReference type="GO" id="GO:0016791">
    <property type="term" value="F:phosphatase activity"/>
    <property type="evidence" value="ECO:0007669"/>
    <property type="project" value="TreeGrafter"/>
</dbReference>
<dbReference type="InterPro" id="IPR011622">
    <property type="entry name" value="7TMR_DISM_rcpt_extracell_dom2"/>
</dbReference>
<dbReference type="Pfam" id="PF07228">
    <property type="entry name" value="SpoIIE"/>
    <property type="match status" value="1"/>
</dbReference>
<dbReference type="InterPro" id="IPR011623">
    <property type="entry name" value="7TMR_DISM_rcpt_extracell_dom1"/>
</dbReference>
<feature type="transmembrane region" description="Helical" evidence="3">
    <location>
        <begin position="212"/>
        <end position="230"/>
    </location>
</feature>
<keyword evidence="2" id="KW-0175">Coiled coil</keyword>
<protein>
    <submittedName>
        <fullName evidence="5">Serine phosphatase RsbU, regulator of sigma subunit</fullName>
    </submittedName>
</protein>
<evidence type="ECO:0000256" key="2">
    <source>
        <dbReference type="SAM" id="Coils"/>
    </source>
</evidence>
<dbReference type="Pfam" id="PF07696">
    <property type="entry name" value="7TMR-DISMED2"/>
    <property type="match status" value="1"/>
</dbReference>
<name>A0A1I2DVW5_9BACT</name>
<evidence type="ECO:0000259" key="4">
    <source>
        <dbReference type="SMART" id="SM00331"/>
    </source>
</evidence>
<evidence type="ECO:0000256" key="3">
    <source>
        <dbReference type="SAM" id="Phobius"/>
    </source>
</evidence>
<dbReference type="SMART" id="SM00331">
    <property type="entry name" value="PP2C_SIG"/>
    <property type="match status" value="1"/>
</dbReference>
<keyword evidence="3" id="KW-1133">Transmembrane helix</keyword>
<keyword evidence="3" id="KW-0472">Membrane</keyword>
<sequence length="760" mass="88267">MGVRFFHIIRILLLMLVSCPITAQDLLILKDSKMVFDIAKNVSVYEDKANRLDIQKILAKEIQKQFRKNEKTVIAFNFSSSCFWIKLSLINSTNEPLALQIKNILLDTIQVFVVENEQVILRKQAGLLIPFRERDVKTNYYIFDLPSSQHSIYDIYLRVNSRLPIEVFASIGSREVLGEQSAENKFLQGIFFGFVILVILYNLFIYTIVKDIGYLLYVFSCFFTGLSNFYMKGFLYQYLFPEYPSLNSFINYNNLICLVVIANIAFAMQFLRIKRYFKFSYYIGISLISFLAALILLNLIGFRQFTFISSQIIFLCIAVLGVYVPYYIYKKGFLPARFFLLAWIGVILGGVIDVLKTNQFLPTNIFTNNAYQIGTALEMLLLSFALADKINLYKEDRLKAKEENLNLMQKNLELAEKNVYLVQEQNVILEEKVKERTLELQIANREILEQNEELHAQERELMIANQELIKQKELIEQQNEELHHTSYRLNTSLRYAKHIQDLILPGREKLTDFFQENFVIYLPKDVVSGDFYWFVELGWDKKWKKENQSLLESINPEFLTHKAVLAMIDCTGHGVPGAFMTMIVHTLLHEIVEIKKINNPAFILKNLHTGIKNLLKQSESKNTDGMDMSVCYFEKDERKKEYKITFAGAKGLTFYGKDQEIVQLVSEKYSIGGSLRKERKFTNQTITLPEGTMLYLASDGYIDQNNAERMKYGSINFKKLLNQIHHLPLQAQQNILIDTLKQHCGQEEQRDDISIVGIKL</sequence>
<organism evidence="5 6">
    <name type="scientific">Thermoflexibacter ruber</name>
    <dbReference type="NCBI Taxonomy" id="1003"/>
    <lineage>
        <taxon>Bacteria</taxon>
        <taxon>Pseudomonadati</taxon>
        <taxon>Bacteroidota</taxon>
        <taxon>Cytophagia</taxon>
        <taxon>Cytophagales</taxon>
        <taxon>Thermoflexibacteraceae</taxon>
        <taxon>Thermoflexibacter</taxon>
    </lineage>
</organism>
<dbReference type="PANTHER" id="PTHR43156:SF9">
    <property type="entry name" value="HAMP DOMAIN-CONTAINING PROTEIN"/>
    <property type="match status" value="1"/>
</dbReference>
<feature type="domain" description="PPM-type phosphatase" evidence="4">
    <location>
        <begin position="547"/>
        <end position="760"/>
    </location>
</feature>
<dbReference type="InterPro" id="IPR036457">
    <property type="entry name" value="PPM-type-like_dom_sf"/>
</dbReference>
<feature type="transmembrane region" description="Helical" evidence="3">
    <location>
        <begin position="279"/>
        <end position="302"/>
    </location>
</feature>
<evidence type="ECO:0000313" key="6">
    <source>
        <dbReference type="Proteomes" id="UP000199513"/>
    </source>
</evidence>
<dbReference type="AlphaFoldDB" id="A0A1I2DVW5"/>
<feature type="transmembrane region" description="Helical" evidence="3">
    <location>
        <begin position="186"/>
        <end position="205"/>
    </location>
</feature>
<dbReference type="RefSeq" id="WP_091541790.1">
    <property type="nucleotide sequence ID" value="NZ_FONY01000008.1"/>
</dbReference>
<feature type="transmembrane region" description="Helical" evidence="3">
    <location>
        <begin position="250"/>
        <end position="267"/>
    </location>
</feature>
<dbReference type="Gene3D" id="3.60.40.10">
    <property type="entry name" value="PPM-type phosphatase domain"/>
    <property type="match status" value="1"/>
</dbReference>
<gene>
    <name evidence="5" type="ORF">SAMN04488541_100841</name>
</gene>
<dbReference type="InterPro" id="IPR052016">
    <property type="entry name" value="Bact_Sigma-Reg"/>
</dbReference>
<keyword evidence="3" id="KW-0812">Transmembrane</keyword>
<dbReference type="PANTHER" id="PTHR43156">
    <property type="entry name" value="STAGE II SPORULATION PROTEIN E-RELATED"/>
    <property type="match status" value="1"/>
</dbReference>
<dbReference type="STRING" id="1003.SAMN04488541_100841"/>
<proteinExistence type="predicted"/>
<feature type="transmembrane region" description="Helical" evidence="3">
    <location>
        <begin position="336"/>
        <end position="355"/>
    </location>
</feature>
<dbReference type="InterPro" id="IPR001932">
    <property type="entry name" value="PPM-type_phosphatase-like_dom"/>
</dbReference>
<accession>A0A1I2DVW5</accession>